<evidence type="ECO:0000313" key="2">
    <source>
        <dbReference type="Proteomes" id="UP000295252"/>
    </source>
</evidence>
<accession>A0A068V8N5</accession>
<dbReference type="EMBL" id="HG739222">
    <property type="protein sequence ID" value="CDP16849.1"/>
    <property type="molecule type" value="Genomic_DNA"/>
</dbReference>
<dbReference type="InParanoid" id="A0A068V8N5"/>
<reference evidence="2" key="1">
    <citation type="journal article" date="2014" name="Science">
        <title>The coffee genome provides insight into the convergent evolution of caffeine biosynthesis.</title>
        <authorList>
            <person name="Denoeud F."/>
            <person name="Carretero-Paulet L."/>
            <person name="Dereeper A."/>
            <person name="Droc G."/>
            <person name="Guyot R."/>
            <person name="Pietrella M."/>
            <person name="Zheng C."/>
            <person name="Alberti A."/>
            <person name="Anthony F."/>
            <person name="Aprea G."/>
            <person name="Aury J.M."/>
            <person name="Bento P."/>
            <person name="Bernard M."/>
            <person name="Bocs S."/>
            <person name="Campa C."/>
            <person name="Cenci A."/>
            <person name="Combes M.C."/>
            <person name="Crouzillat D."/>
            <person name="Da Silva C."/>
            <person name="Daddiego L."/>
            <person name="De Bellis F."/>
            <person name="Dussert S."/>
            <person name="Garsmeur O."/>
            <person name="Gayraud T."/>
            <person name="Guignon V."/>
            <person name="Jahn K."/>
            <person name="Jamilloux V."/>
            <person name="Joet T."/>
            <person name="Labadie K."/>
            <person name="Lan T."/>
            <person name="Leclercq J."/>
            <person name="Lepelley M."/>
            <person name="Leroy T."/>
            <person name="Li L.T."/>
            <person name="Librado P."/>
            <person name="Lopez L."/>
            <person name="Munoz A."/>
            <person name="Noel B."/>
            <person name="Pallavicini A."/>
            <person name="Perrotta G."/>
            <person name="Poncet V."/>
            <person name="Pot D."/>
            <person name="Priyono X."/>
            <person name="Rigoreau M."/>
            <person name="Rouard M."/>
            <person name="Rozas J."/>
            <person name="Tranchant-Dubreuil C."/>
            <person name="VanBuren R."/>
            <person name="Zhang Q."/>
            <person name="Andrade A.C."/>
            <person name="Argout X."/>
            <person name="Bertrand B."/>
            <person name="de Kochko A."/>
            <person name="Graziosi G."/>
            <person name="Henry R.J."/>
            <person name="Jayarama X."/>
            <person name="Ming R."/>
            <person name="Nagai C."/>
            <person name="Rounsley S."/>
            <person name="Sankoff D."/>
            <person name="Giuliano G."/>
            <person name="Albert V.A."/>
            <person name="Wincker P."/>
            <person name="Lashermes P."/>
        </authorList>
    </citation>
    <scope>NUCLEOTIDE SEQUENCE [LARGE SCALE GENOMIC DNA]</scope>
    <source>
        <strain evidence="2">cv. DH200-94</strain>
    </source>
</reference>
<gene>
    <name evidence="1" type="ORF">GSCOC_T00019401001</name>
</gene>
<dbReference type="Proteomes" id="UP000295252">
    <property type="component" value="Chromosome II"/>
</dbReference>
<evidence type="ECO:0000313" key="1">
    <source>
        <dbReference type="EMBL" id="CDP16849.1"/>
    </source>
</evidence>
<proteinExistence type="predicted"/>
<dbReference type="Gramene" id="CDP16849">
    <property type="protein sequence ID" value="CDP16849"/>
    <property type="gene ID" value="GSCOC_T00019401001"/>
</dbReference>
<organism evidence="1 2">
    <name type="scientific">Coffea canephora</name>
    <name type="common">Robusta coffee</name>
    <dbReference type="NCBI Taxonomy" id="49390"/>
    <lineage>
        <taxon>Eukaryota</taxon>
        <taxon>Viridiplantae</taxon>
        <taxon>Streptophyta</taxon>
        <taxon>Embryophyta</taxon>
        <taxon>Tracheophyta</taxon>
        <taxon>Spermatophyta</taxon>
        <taxon>Magnoliopsida</taxon>
        <taxon>eudicotyledons</taxon>
        <taxon>Gunneridae</taxon>
        <taxon>Pentapetalae</taxon>
        <taxon>asterids</taxon>
        <taxon>lamiids</taxon>
        <taxon>Gentianales</taxon>
        <taxon>Rubiaceae</taxon>
        <taxon>Ixoroideae</taxon>
        <taxon>Gardenieae complex</taxon>
        <taxon>Bertiereae - Coffeeae clade</taxon>
        <taxon>Coffeeae</taxon>
        <taxon>Coffea</taxon>
    </lineage>
</organism>
<keyword evidence="2" id="KW-1185">Reference proteome</keyword>
<sequence>MFILEDFLKLCIVFINSRNGIWTENSTIISLGILDLKVVLGAATSQNSWISAANEIPWVEECYVPLNC</sequence>
<dbReference type="AlphaFoldDB" id="A0A068V8N5"/>
<name>A0A068V8N5_COFCA</name>
<protein>
    <submittedName>
        <fullName evidence="1">Uncharacterized protein</fullName>
    </submittedName>
</protein>